<accession>A0ABD0YH40</accession>
<gene>
    <name evidence="1" type="ORF">AAG570_011852</name>
</gene>
<evidence type="ECO:0000313" key="1">
    <source>
        <dbReference type="EMBL" id="KAL1130610.1"/>
    </source>
</evidence>
<sequence length="462" mass="51617">MEKHGTILTRYAKYLPSYLVINTESHKSCTCSCEFCSKRLKRESPVRTFVIVNTQIEMLINTVIEALAQVNEPKLKRLVKYARNVSSIKFLLSKRKNINFIGRIYESLRSLTCYSFRAEICTVIKGTTLLVNEIDKHWKNPVFKIIMPTTFPTYDPLMNNFLSRTRGEDPMLELVESYRAGLVEEGVSPPGQLSHSSSALTVLSADGSEAALLAINPSSHRFIKHLSAILLEWEGATAAGSTRNVLEAILTEPLRLDRPVPTKSTIRLEKELNAIVENSLSDLSLMRKRFCRQRQPVLDAEGVKDRLKSNIVSRLSTPERVLVAKEIGAKKSWDKNANGNLDSRVGLGGVLGRVLSRPSLVELARAAPPQEREFLLKPSAKGGLGIASYIIGDDKMIKLEKATEHRQGVNLISAQDSPPKTESYFDFAVTGDLNLARIRQTILNTEVQKKLDRFLKANKNGN</sequence>
<evidence type="ECO:0000313" key="2">
    <source>
        <dbReference type="Proteomes" id="UP001558652"/>
    </source>
</evidence>
<comment type="caution">
    <text evidence="1">The sequence shown here is derived from an EMBL/GenBank/DDBJ whole genome shotgun (WGS) entry which is preliminary data.</text>
</comment>
<keyword evidence="2" id="KW-1185">Reference proteome</keyword>
<name>A0ABD0YH40_9HEMI</name>
<dbReference type="Proteomes" id="UP001558652">
    <property type="component" value="Unassembled WGS sequence"/>
</dbReference>
<proteinExistence type="predicted"/>
<dbReference type="EMBL" id="JBFDAA010000007">
    <property type="protein sequence ID" value="KAL1130610.1"/>
    <property type="molecule type" value="Genomic_DNA"/>
</dbReference>
<protein>
    <submittedName>
        <fullName evidence="1">Uncharacterized protein</fullName>
    </submittedName>
</protein>
<organism evidence="1 2">
    <name type="scientific">Ranatra chinensis</name>
    <dbReference type="NCBI Taxonomy" id="642074"/>
    <lineage>
        <taxon>Eukaryota</taxon>
        <taxon>Metazoa</taxon>
        <taxon>Ecdysozoa</taxon>
        <taxon>Arthropoda</taxon>
        <taxon>Hexapoda</taxon>
        <taxon>Insecta</taxon>
        <taxon>Pterygota</taxon>
        <taxon>Neoptera</taxon>
        <taxon>Paraneoptera</taxon>
        <taxon>Hemiptera</taxon>
        <taxon>Heteroptera</taxon>
        <taxon>Panheteroptera</taxon>
        <taxon>Nepomorpha</taxon>
        <taxon>Nepidae</taxon>
        <taxon>Ranatrinae</taxon>
        <taxon>Ranatra</taxon>
    </lineage>
</organism>
<reference evidence="1 2" key="1">
    <citation type="submission" date="2024-07" db="EMBL/GenBank/DDBJ databases">
        <title>Chromosome-level genome assembly of the water stick insect Ranatra chinensis (Heteroptera: Nepidae).</title>
        <authorList>
            <person name="Liu X."/>
        </authorList>
    </citation>
    <scope>NUCLEOTIDE SEQUENCE [LARGE SCALE GENOMIC DNA]</scope>
    <source>
        <strain evidence="1">Cailab_2021Rc</strain>
        <tissue evidence="1">Muscle</tissue>
    </source>
</reference>
<dbReference type="AlphaFoldDB" id="A0ABD0YH40"/>